<dbReference type="InterPro" id="IPR012338">
    <property type="entry name" value="Beta-lactam/transpept-like"/>
</dbReference>
<accession>A0A1H9J7T2</accession>
<dbReference type="SUPFAM" id="SSF56601">
    <property type="entry name" value="beta-lactamase/transpeptidase-like"/>
    <property type="match status" value="1"/>
</dbReference>
<protein>
    <submittedName>
        <fullName evidence="2">CubicO group peptidase, beta-lactamase class C family</fullName>
    </submittedName>
</protein>
<organism evidence="2 3">
    <name type="scientific">Solimonas aquatica</name>
    <dbReference type="NCBI Taxonomy" id="489703"/>
    <lineage>
        <taxon>Bacteria</taxon>
        <taxon>Pseudomonadati</taxon>
        <taxon>Pseudomonadota</taxon>
        <taxon>Gammaproteobacteria</taxon>
        <taxon>Nevskiales</taxon>
        <taxon>Nevskiaceae</taxon>
        <taxon>Solimonas</taxon>
    </lineage>
</organism>
<dbReference type="InterPro" id="IPR001466">
    <property type="entry name" value="Beta-lactam-related"/>
</dbReference>
<gene>
    <name evidence="2" type="ORF">SAMN04488038_11157</name>
</gene>
<dbReference type="AlphaFoldDB" id="A0A1H9J7T2"/>
<dbReference type="PANTHER" id="PTHR43319:SF3">
    <property type="entry name" value="BETA-LACTAMASE-RELATED DOMAIN-CONTAINING PROTEIN"/>
    <property type="match status" value="1"/>
</dbReference>
<proteinExistence type="predicted"/>
<name>A0A1H9J7T2_9GAMM</name>
<keyword evidence="3" id="KW-1185">Reference proteome</keyword>
<evidence type="ECO:0000313" key="2">
    <source>
        <dbReference type="EMBL" id="SEQ83101.1"/>
    </source>
</evidence>
<dbReference type="InterPro" id="IPR052907">
    <property type="entry name" value="Beta-lactamase/esterase"/>
</dbReference>
<dbReference type="Proteomes" id="UP000199233">
    <property type="component" value="Unassembled WGS sequence"/>
</dbReference>
<dbReference type="EMBL" id="FOFS01000011">
    <property type="protein sequence ID" value="SEQ83101.1"/>
    <property type="molecule type" value="Genomic_DNA"/>
</dbReference>
<feature type="domain" description="Beta-lactamase-related" evidence="1">
    <location>
        <begin position="68"/>
        <end position="410"/>
    </location>
</feature>
<dbReference type="STRING" id="489703.SAMN04488038_11157"/>
<dbReference type="OrthoDB" id="5705574at2"/>
<dbReference type="Pfam" id="PF00144">
    <property type="entry name" value="Beta-lactamase"/>
    <property type="match status" value="1"/>
</dbReference>
<evidence type="ECO:0000259" key="1">
    <source>
        <dbReference type="Pfam" id="PF00144"/>
    </source>
</evidence>
<dbReference type="Gene3D" id="3.40.710.10">
    <property type="entry name" value="DD-peptidase/beta-lactamase superfamily"/>
    <property type="match status" value="1"/>
</dbReference>
<dbReference type="RefSeq" id="WP_093287490.1">
    <property type="nucleotide sequence ID" value="NZ_FOFS01000011.1"/>
</dbReference>
<evidence type="ECO:0000313" key="3">
    <source>
        <dbReference type="Proteomes" id="UP000199233"/>
    </source>
</evidence>
<reference evidence="3" key="1">
    <citation type="submission" date="2016-10" db="EMBL/GenBank/DDBJ databases">
        <authorList>
            <person name="Varghese N."/>
            <person name="Submissions S."/>
        </authorList>
    </citation>
    <scope>NUCLEOTIDE SEQUENCE [LARGE SCALE GENOMIC DNA]</scope>
    <source>
        <strain evidence="3">DSM 25927</strain>
    </source>
</reference>
<dbReference type="PANTHER" id="PTHR43319">
    <property type="entry name" value="BETA-LACTAMASE-RELATED"/>
    <property type="match status" value="1"/>
</dbReference>
<sequence>MRLLDLQRRLPAVLPHPLRALLGTRVHVPDDLSAVTQIDHAAECEPQRVAMSDEGVARIWSAVENFYRTGLQPAITLVMRRQGRVLMKRSIGCVRGNLPGEEQDFEPLTPDTPISLFSASKSISALLVHKAAELGLLQLHDHIADHIPEFAAAGKAAVTVRDLLAHRAGIPAVPQVEPAPELLRQWDKIIALLCAERPFDRHFERQAYHALSAGFITGELLRRVTKRELPELMREWLAEPLQLRYLTYGLKPELRHLAPPNVQTGVKPYWPATRYIERVVGVSFDAAIHASNDDAFLSAVVPAGNIYASADDVSRVFQMLLDGGELDGRRVLKAQTVREALRPVGAMQLDRTLLLPMRYSAGFMLGENPFGLFGLKSRRAFGHLGFVNVLAWADPSRDISVALLNTGKSLEPAAYVRLIGVVHAIGKACSRLD</sequence>